<dbReference type="SUPFAM" id="SSF56784">
    <property type="entry name" value="HAD-like"/>
    <property type="match status" value="1"/>
</dbReference>
<comment type="caution">
    <text evidence="1">The sequence shown here is derived from an EMBL/GenBank/DDBJ whole genome shotgun (WGS) entry which is preliminary data.</text>
</comment>
<dbReference type="Pfam" id="PF13242">
    <property type="entry name" value="Hydrolase_like"/>
    <property type="match status" value="1"/>
</dbReference>
<dbReference type="NCBIfam" id="TIGR01460">
    <property type="entry name" value="HAD-SF-IIA"/>
    <property type="match status" value="1"/>
</dbReference>
<dbReference type="InterPro" id="IPR023214">
    <property type="entry name" value="HAD_sf"/>
</dbReference>
<sequence>MTTIIKNLAEVSATYDAVFCDLWGCLHNGVTPFQAAVDALYEYQKTGGIVHLLTNSPRPASAVYPQLDQIGVPRDLYHGITASGDASRAALASGAFGQRVYHIGPDRDEAFFQGVDTEDFYQGLDVERVPLDLAEGVVCTGLFDDNTETPEDYREVLLNIKNRGLKMLCANPDIMVDRGDQRIYCAGAIAATYNQMGGEAHNFGKPHAPIYDLARNRVTAQAGRVIDDAKILCIGDGINTDIRGALGENMDCLFITGGLAAQETGTETQPNEQKLQAFLDAAQMNPTYSIGFLR</sequence>
<dbReference type="PANTHER" id="PTHR19288">
    <property type="entry name" value="4-NITROPHENYLPHOSPHATASE-RELATED"/>
    <property type="match status" value="1"/>
</dbReference>
<gene>
    <name evidence="1" type="ORF">GCM10007939_23460</name>
</gene>
<name>A0ABQ5VXX7_9RHOB</name>
<protein>
    <submittedName>
        <fullName evidence="1">Haloacid dehalogenase</fullName>
    </submittedName>
</protein>
<keyword evidence="2" id="KW-1185">Reference proteome</keyword>
<dbReference type="CDD" id="cd07525">
    <property type="entry name" value="HAD_like"/>
    <property type="match status" value="1"/>
</dbReference>
<dbReference type="Gene3D" id="3.40.50.1000">
    <property type="entry name" value="HAD superfamily/HAD-like"/>
    <property type="match status" value="2"/>
</dbReference>
<dbReference type="InterPro" id="IPR006357">
    <property type="entry name" value="HAD-SF_hydro_IIA"/>
</dbReference>
<dbReference type="NCBIfam" id="TIGR01459">
    <property type="entry name" value="HAD-SF-IIA-hyp4"/>
    <property type="match status" value="1"/>
</dbReference>
<dbReference type="RefSeq" id="WP_284379467.1">
    <property type="nucleotide sequence ID" value="NZ_BSNN01000008.1"/>
</dbReference>
<dbReference type="PANTHER" id="PTHR19288:SF90">
    <property type="entry name" value="OS08G0542600 PROTEIN"/>
    <property type="match status" value="1"/>
</dbReference>
<evidence type="ECO:0000313" key="2">
    <source>
        <dbReference type="Proteomes" id="UP001156694"/>
    </source>
</evidence>
<evidence type="ECO:0000313" key="1">
    <source>
        <dbReference type="EMBL" id="GLQ36062.1"/>
    </source>
</evidence>
<dbReference type="InterPro" id="IPR006356">
    <property type="entry name" value="HAD-SF_hydro_IIA_hyp3"/>
</dbReference>
<proteinExistence type="predicted"/>
<accession>A0ABQ5VXX7</accession>
<dbReference type="EMBL" id="BSNN01000008">
    <property type="protein sequence ID" value="GLQ36062.1"/>
    <property type="molecule type" value="Genomic_DNA"/>
</dbReference>
<dbReference type="Pfam" id="PF13344">
    <property type="entry name" value="Hydrolase_6"/>
    <property type="match status" value="1"/>
</dbReference>
<dbReference type="Proteomes" id="UP001156694">
    <property type="component" value="Unassembled WGS sequence"/>
</dbReference>
<reference evidence="2" key="1">
    <citation type="journal article" date="2019" name="Int. J. Syst. Evol. Microbiol.">
        <title>The Global Catalogue of Microorganisms (GCM) 10K type strain sequencing project: providing services to taxonomists for standard genome sequencing and annotation.</title>
        <authorList>
            <consortium name="The Broad Institute Genomics Platform"/>
            <consortium name="The Broad Institute Genome Sequencing Center for Infectious Disease"/>
            <person name="Wu L."/>
            <person name="Ma J."/>
        </authorList>
    </citation>
    <scope>NUCLEOTIDE SEQUENCE [LARGE SCALE GENOMIC DNA]</scope>
    <source>
        <strain evidence="2">NBRC 110140</strain>
    </source>
</reference>
<dbReference type="InterPro" id="IPR036412">
    <property type="entry name" value="HAD-like_sf"/>
</dbReference>
<organism evidence="1 2">
    <name type="scientific">Amylibacter marinus</name>
    <dbReference type="NCBI Taxonomy" id="1475483"/>
    <lineage>
        <taxon>Bacteria</taxon>
        <taxon>Pseudomonadati</taxon>
        <taxon>Pseudomonadota</taxon>
        <taxon>Alphaproteobacteria</taxon>
        <taxon>Rhodobacterales</taxon>
        <taxon>Paracoccaceae</taxon>
        <taxon>Amylibacter</taxon>
    </lineage>
</organism>